<dbReference type="InterPro" id="IPR032675">
    <property type="entry name" value="LRR_dom_sf"/>
</dbReference>
<dbReference type="EMBL" id="RRYP01004088">
    <property type="protein sequence ID" value="TNV83178.1"/>
    <property type="molecule type" value="Genomic_DNA"/>
</dbReference>
<reference evidence="1" key="1">
    <citation type="submission" date="2019-06" db="EMBL/GenBank/DDBJ databases">
        <authorList>
            <person name="Zheng W."/>
        </authorList>
    </citation>
    <scope>NUCLEOTIDE SEQUENCE</scope>
    <source>
        <strain evidence="1">QDHG01</strain>
    </source>
</reference>
<evidence type="ECO:0000313" key="2">
    <source>
        <dbReference type="Proteomes" id="UP000785679"/>
    </source>
</evidence>
<evidence type="ECO:0000313" key="1">
    <source>
        <dbReference type="EMBL" id="TNV83178.1"/>
    </source>
</evidence>
<gene>
    <name evidence="1" type="ORF">FGO68_gene4709</name>
</gene>
<dbReference type="InterPro" id="IPR001611">
    <property type="entry name" value="Leu-rich_rpt"/>
</dbReference>
<protein>
    <submittedName>
        <fullName evidence="1">Uncharacterized protein</fullName>
    </submittedName>
</protein>
<dbReference type="SUPFAM" id="SSF52047">
    <property type="entry name" value="RNI-like"/>
    <property type="match status" value="1"/>
</dbReference>
<organism evidence="1 2">
    <name type="scientific">Halteria grandinella</name>
    <dbReference type="NCBI Taxonomy" id="5974"/>
    <lineage>
        <taxon>Eukaryota</taxon>
        <taxon>Sar</taxon>
        <taxon>Alveolata</taxon>
        <taxon>Ciliophora</taxon>
        <taxon>Intramacronucleata</taxon>
        <taxon>Spirotrichea</taxon>
        <taxon>Stichotrichia</taxon>
        <taxon>Sporadotrichida</taxon>
        <taxon>Halteriidae</taxon>
        <taxon>Halteria</taxon>
    </lineage>
</organism>
<sequence length="360" mass="42734">MLKIRSLNRVFKDFLERDTELDLIVPDRVMFYRLLRPPKQGKHAPTIGFTWPRRVNYRICQLANRVHVFMMNEFPEVEKTVNTFARMLFGYDGCGTNKDIFLILDEMSHKRTTQCYNMMKFRKIKYLKLINTQIVGLHVNGLAACAERICFKNVVFMQIYKEPIKTECKYVTLKSCQNLQHLEHTKFFNCQQANLVRCEIMRDNLKIFNESLEVLSIRRTFSVDNIIAKYLALDSPFKRLKILDLSYNQIEWSGLLHLISKGCVFANTIERMSLERNLIITSLMTIISRLQLPKITYLDLNFNQIDWEEDELRNYNYKVVRKIREKKQVGDRFIKIRSVEILLADDLIIKVMSPEDLYKD</sequence>
<comment type="caution">
    <text evidence="1">The sequence shown here is derived from an EMBL/GenBank/DDBJ whole genome shotgun (WGS) entry which is preliminary data.</text>
</comment>
<dbReference type="PROSITE" id="PS51450">
    <property type="entry name" value="LRR"/>
    <property type="match status" value="1"/>
</dbReference>
<dbReference type="OrthoDB" id="1883493at2759"/>
<dbReference type="Proteomes" id="UP000785679">
    <property type="component" value="Unassembled WGS sequence"/>
</dbReference>
<dbReference type="Gene3D" id="3.80.10.10">
    <property type="entry name" value="Ribonuclease Inhibitor"/>
    <property type="match status" value="1"/>
</dbReference>
<name>A0A8J8T6J1_HALGN</name>
<accession>A0A8J8T6J1</accession>
<dbReference type="AlphaFoldDB" id="A0A8J8T6J1"/>
<proteinExistence type="predicted"/>
<keyword evidence="2" id="KW-1185">Reference proteome</keyword>